<sequence length="53" mass="6132">MNSQFGTHVAVEKCNFPIVYTQYTLRHLPTLFPQILPNRNSSIESWKAVKKVV</sequence>
<name>A0A0F3NAE1_ANAPH</name>
<accession>A0A0F3NAE1</accession>
<proteinExistence type="predicted"/>
<evidence type="ECO:0000313" key="1">
    <source>
        <dbReference type="EMBL" id="KJV63889.1"/>
    </source>
</evidence>
<organism evidence="1 2">
    <name type="scientific">Anaplasma phagocytophilum str. ApMUC09</name>
    <dbReference type="NCBI Taxonomy" id="1359152"/>
    <lineage>
        <taxon>Bacteria</taxon>
        <taxon>Pseudomonadati</taxon>
        <taxon>Pseudomonadota</taxon>
        <taxon>Alphaproteobacteria</taxon>
        <taxon>Rickettsiales</taxon>
        <taxon>Anaplasmataceae</taxon>
        <taxon>Anaplasma</taxon>
        <taxon>phagocytophilum group</taxon>
    </lineage>
</organism>
<dbReference type="AlphaFoldDB" id="A0A0F3NAE1"/>
<reference evidence="1 2" key="1">
    <citation type="submission" date="2015-02" db="EMBL/GenBank/DDBJ databases">
        <title>Genome Sequencing of Rickettsiales.</title>
        <authorList>
            <person name="Daugherty S.C."/>
            <person name="Su Q."/>
            <person name="Abolude K."/>
            <person name="Beier-Sexton M."/>
            <person name="Carlyon J.A."/>
            <person name="Carter R."/>
            <person name="Day N.P."/>
            <person name="Dumler S.J."/>
            <person name="Dyachenko V."/>
            <person name="Godinez A."/>
            <person name="Kurtti T.J."/>
            <person name="Lichay M."/>
            <person name="Mullins K.E."/>
            <person name="Ott S."/>
            <person name="Pappas-Brown V."/>
            <person name="Paris D.H."/>
            <person name="Patel P."/>
            <person name="Richards A.L."/>
            <person name="Sadzewicz L."/>
            <person name="Sears K."/>
            <person name="Seidman D."/>
            <person name="Sengamalay N."/>
            <person name="Stenos J."/>
            <person name="Tallon L.J."/>
            <person name="Vincent G."/>
            <person name="Fraser C.M."/>
            <person name="Munderloh U."/>
            <person name="Dunning-Hotopp J.C."/>
        </authorList>
    </citation>
    <scope>NUCLEOTIDE SEQUENCE [LARGE SCALE GENOMIC DNA]</scope>
    <source>
        <strain evidence="1 2">ApMUC09</strain>
    </source>
</reference>
<protein>
    <submittedName>
        <fullName evidence="1">Uncharacterized protein</fullName>
    </submittedName>
</protein>
<gene>
    <name evidence="1" type="ORF">APHMUC_0495</name>
</gene>
<evidence type="ECO:0000313" key="2">
    <source>
        <dbReference type="Proteomes" id="UP000033441"/>
    </source>
</evidence>
<dbReference type="Proteomes" id="UP000033441">
    <property type="component" value="Unassembled WGS sequence"/>
</dbReference>
<dbReference type="PATRIC" id="fig|1359152.3.peg.520"/>
<comment type="caution">
    <text evidence="1">The sequence shown here is derived from an EMBL/GenBank/DDBJ whole genome shotgun (WGS) entry which is preliminary data.</text>
</comment>
<dbReference type="EMBL" id="LANV01000001">
    <property type="protein sequence ID" value="KJV63889.1"/>
    <property type="molecule type" value="Genomic_DNA"/>
</dbReference>